<dbReference type="InterPro" id="IPR028082">
    <property type="entry name" value="Peripla_BP_I"/>
</dbReference>
<dbReference type="EMBL" id="JACSPY010000010">
    <property type="protein sequence ID" value="MBD8021245.1"/>
    <property type="molecule type" value="Genomic_DNA"/>
</dbReference>
<dbReference type="SUPFAM" id="SSF53822">
    <property type="entry name" value="Periplasmic binding protein-like I"/>
    <property type="match status" value="1"/>
</dbReference>
<dbReference type="Pfam" id="PF02608">
    <property type="entry name" value="Bmp"/>
    <property type="match status" value="1"/>
</dbReference>
<dbReference type="PANTHER" id="PTHR34296:SF2">
    <property type="entry name" value="ABC TRANSPORTER GUANOSINE-BINDING PROTEIN NUPN"/>
    <property type="match status" value="1"/>
</dbReference>
<sequence>MVPATALMAASALLLSACGEAPEKSSEGDGKGSDFKACMVSDSGGWDDKSFNQSSKAGLEKAVKDFNIKEKDVESKEDSDYKPNVDNMIQQGCNLTFGVGFLLEDALQEAAENNTDMHFALVDAMFEDTDNKPVKLDNAKPLVFNTAEASYLAGYLAAGMSESGKVATFGGMQIPSVSIFMDGFADGVKKYNEDKGKDVKLLGWDKDKQEGSFSGDFENQGQGKALTEQFISQGADIIMPVAGPVGLGAASAASKADGTKIIWVDSDGYEYAPEYKDVMLTSVKKEIARSVYETIKASKDGKWDSAPYVGNLENEGVSLAPYHDFEDKVDDGLKKEVEDLKQQIIDGEITVESPSTPQQ</sequence>
<keyword evidence="6" id="KW-0449">Lipoprotein</keyword>
<evidence type="ECO:0000313" key="8">
    <source>
        <dbReference type="EMBL" id="MBD8021245.1"/>
    </source>
</evidence>
<dbReference type="Gene3D" id="3.40.50.2300">
    <property type="match status" value="2"/>
</dbReference>
<dbReference type="InterPro" id="IPR050957">
    <property type="entry name" value="BMP_lipoprotein"/>
</dbReference>
<reference evidence="8 9" key="1">
    <citation type="submission" date="2020-08" db="EMBL/GenBank/DDBJ databases">
        <title>A Genomic Blueprint of the Chicken Gut Microbiome.</title>
        <authorList>
            <person name="Gilroy R."/>
            <person name="Ravi A."/>
            <person name="Getino M."/>
            <person name="Pursley I."/>
            <person name="Horton D.L."/>
            <person name="Alikhan N.-F."/>
            <person name="Baker D."/>
            <person name="Gharbi K."/>
            <person name="Hall N."/>
            <person name="Watson M."/>
            <person name="Adriaenssens E.M."/>
            <person name="Foster-Nyarko E."/>
            <person name="Jarju S."/>
            <person name="Secka A."/>
            <person name="Antonio M."/>
            <person name="Oren A."/>
            <person name="Chaudhuri R."/>
            <person name="La Ragione R.M."/>
            <person name="Hildebrand F."/>
            <person name="Pallen M.J."/>
        </authorList>
    </citation>
    <scope>NUCLEOTIDE SEQUENCE [LARGE SCALE GENOMIC DNA]</scope>
    <source>
        <strain evidence="8 9">Re57</strain>
    </source>
</reference>
<comment type="subcellular location">
    <subcellularLocation>
        <location evidence="1">Cell membrane</location>
        <topology evidence="1">Lipid-anchor</topology>
    </subcellularLocation>
</comment>
<evidence type="ECO:0000256" key="2">
    <source>
        <dbReference type="ARBA" id="ARBA00008610"/>
    </source>
</evidence>
<evidence type="ECO:0000313" key="9">
    <source>
        <dbReference type="Proteomes" id="UP000651517"/>
    </source>
</evidence>
<gene>
    <name evidence="8" type="ORF">H9634_10690</name>
</gene>
<dbReference type="Proteomes" id="UP000651517">
    <property type="component" value="Unassembled WGS sequence"/>
</dbReference>
<evidence type="ECO:0000256" key="3">
    <source>
        <dbReference type="ARBA" id="ARBA00022475"/>
    </source>
</evidence>
<keyword evidence="9" id="KW-1185">Reference proteome</keyword>
<organism evidence="8 9">
    <name type="scientific">Brevibacterium gallinarum</name>
    <dbReference type="NCBI Taxonomy" id="2762220"/>
    <lineage>
        <taxon>Bacteria</taxon>
        <taxon>Bacillati</taxon>
        <taxon>Actinomycetota</taxon>
        <taxon>Actinomycetes</taxon>
        <taxon>Micrococcales</taxon>
        <taxon>Brevibacteriaceae</taxon>
        <taxon>Brevibacterium</taxon>
    </lineage>
</organism>
<keyword evidence="3" id="KW-1003">Cell membrane</keyword>
<protein>
    <submittedName>
        <fullName evidence="8">BMP family ABC transporter substrate-binding protein</fullName>
    </submittedName>
</protein>
<dbReference type="PANTHER" id="PTHR34296">
    <property type="entry name" value="TRANSCRIPTIONAL ACTIVATOR PROTEIN MED"/>
    <property type="match status" value="1"/>
</dbReference>
<comment type="caution">
    <text evidence="8">The sequence shown here is derived from an EMBL/GenBank/DDBJ whole genome shotgun (WGS) entry which is preliminary data.</text>
</comment>
<dbReference type="InterPro" id="IPR003760">
    <property type="entry name" value="PnrA-like"/>
</dbReference>
<proteinExistence type="inferred from homology"/>
<evidence type="ECO:0000256" key="5">
    <source>
        <dbReference type="ARBA" id="ARBA00023136"/>
    </source>
</evidence>
<evidence type="ECO:0000256" key="4">
    <source>
        <dbReference type="ARBA" id="ARBA00022729"/>
    </source>
</evidence>
<keyword evidence="4" id="KW-0732">Signal</keyword>
<evidence type="ECO:0000259" key="7">
    <source>
        <dbReference type="Pfam" id="PF02608"/>
    </source>
</evidence>
<feature type="domain" description="ABC transporter substrate-binding protein PnrA-like" evidence="7">
    <location>
        <begin position="37"/>
        <end position="352"/>
    </location>
</feature>
<evidence type="ECO:0000256" key="1">
    <source>
        <dbReference type="ARBA" id="ARBA00004193"/>
    </source>
</evidence>
<accession>A0ABR8WVY0</accession>
<keyword evidence="5" id="KW-0472">Membrane</keyword>
<dbReference type="CDD" id="cd06354">
    <property type="entry name" value="PBP1_PrnA-like"/>
    <property type="match status" value="1"/>
</dbReference>
<evidence type="ECO:0000256" key="6">
    <source>
        <dbReference type="ARBA" id="ARBA00023288"/>
    </source>
</evidence>
<name>A0ABR8WVY0_9MICO</name>
<comment type="similarity">
    <text evidence="2">Belongs to the BMP lipoprotein family.</text>
</comment>